<dbReference type="GO" id="GO:0000160">
    <property type="term" value="P:phosphorelay signal transduction system"/>
    <property type="evidence" value="ECO:0007669"/>
    <property type="project" value="InterPro"/>
</dbReference>
<dbReference type="SMART" id="SM00448">
    <property type="entry name" value="REC"/>
    <property type="match status" value="1"/>
</dbReference>
<dbReference type="SUPFAM" id="SSF52172">
    <property type="entry name" value="CheY-like"/>
    <property type="match status" value="1"/>
</dbReference>
<evidence type="ECO:0000259" key="3">
    <source>
        <dbReference type="PROSITE" id="PS50110"/>
    </source>
</evidence>
<dbReference type="CDD" id="cd17546">
    <property type="entry name" value="REC_hyHK_CKI1_RcsC-like"/>
    <property type="match status" value="1"/>
</dbReference>
<dbReference type="PANTHER" id="PTHR45339">
    <property type="entry name" value="HYBRID SIGNAL TRANSDUCTION HISTIDINE KINASE J"/>
    <property type="match status" value="1"/>
</dbReference>
<dbReference type="Gene3D" id="3.40.50.2300">
    <property type="match status" value="1"/>
</dbReference>
<name>A0AB39UXT5_9GAMM</name>
<feature type="modified residue" description="4-aspartylphosphate" evidence="2">
    <location>
        <position position="100"/>
    </location>
</feature>
<dbReference type="InterPro" id="IPR011006">
    <property type="entry name" value="CheY-like_superfamily"/>
</dbReference>
<keyword evidence="1 2" id="KW-0597">Phosphoprotein</keyword>
<accession>A0AB39UXT5</accession>
<dbReference type="InterPro" id="IPR001789">
    <property type="entry name" value="Sig_transdc_resp-reg_receiver"/>
</dbReference>
<protein>
    <submittedName>
        <fullName evidence="4">Response regulator</fullName>
    </submittedName>
</protein>
<dbReference type="PROSITE" id="PS50110">
    <property type="entry name" value="RESPONSE_REGULATORY"/>
    <property type="match status" value="1"/>
</dbReference>
<dbReference type="RefSeq" id="WP_369602047.1">
    <property type="nucleotide sequence ID" value="NZ_CP154858.1"/>
</dbReference>
<dbReference type="Pfam" id="PF00072">
    <property type="entry name" value="Response_reg"/>
    <property type="match status" value="1"/>
</dbReference>
<reference evidence="4" key="1">
    <citation type="submission" date="2024-05" db="EMBL/GenBank/DDBJ databases">
        <title>Genome sequencing of novel strain.</title>
        <authorList>
            <person name="Ganbat D."/>
            <person name="Ganbat S."/>
            <person name="Lee S.-J."/>
        </authorList>
    </citation>
    <scope>NUCLEOTIDE SEQUENCE</scope>
    <source>
        <strain evidence="4">SMD15-11</strain>
    </source>
</reference>
<evidence type="ECO:0000256" key="2">
    <source>
        <dbReference type="PROSITE-ProRule" id="PRU00169"/>
    </source>
</evidence>
<dbReference type="KEGG" id="tcd:AAIA72_03405"/>
<evidence type="ECO:0000313" key="4">
    <source>
        <dbReference type="EMBL" id="XDT73046.1"/>
    </source>
</evidence>
<proteinExistence type="predicted"/>
<evidence type="ECO:0000256" key="1">
    <source>
        <dbReference type="ARBA" id="ARBA00022553"/>
    </source>
</evidence>
<sequence>MLELMGGRLLWEPREDSESGNRYLVSLPVIVKASGESIESDTGNDVRLQGHVLVVEDNLVNQKVIMGLLRHLGLTCQACYNGREALTLWSKGRYDLILMDCQMPVMDGIEATKMIRRQEALEGRPHTPVIALTANALDGAEDRCRAAGMDAFLAKPVKRQVLARVLGEYLAPLPGLDTSGAMNSP</sequence>
<dbReference type="EMBL" id="CP154858">
    <property type="protein sequence ID" value="XDT73046.1"/>
    <property type="molecule type" value="Genomic_DNA"/>
</dbReference>
<feature type="domain" description="Response regulatory" evidence="3">
    <location>
        <begin position="51"/>
        <end position="170"/>
    </location>
</feature>
<dbReference type="PANTHER" id="PTHR45339:SF5">
    <property type="entry name" value="HISTIDINE KINASE"/>
    <property type="match status" value="1"/>
</dbReference>
<organism evidence="4">
    <name type="scientific">Thermohahella caldifontis</name>
    <dbReference type="NCBI Taxonomy" id="3142973"/>
    <lineage>
        <taxon>Bacteria</taxon>
        <taxon>Pseudomonadati</taxon>
        <taxon>Pseudomonadota</taxon>
        <taxon>Gammaproteobacteria</taxon>
        <taxon>Oceanospirillales</taxon>
        <taxon>Hahellaceae</taxon>
        <taxon>Thermohahella</taxon>
    </lineage>
</organism>
<gene>
    <name evidence="4" type="ORF">AAIA72_03405</name>
</gene>
<dbReference type="AlphaFoldDB" id="A0AB39UXT5"/>